<dbReference type="SUPFAM" id="SSF49899">
    <property type="entry name" value="Concanavalin A-like lectins/glucanases"/>
    <property type="match status" value="1"/>
</dbReference>
<dbReference type="Gene3D" id="2.60.120.200">
    <property type="match status" value="1"/>
</dbReference>
<dbReference type="GO" id="GO:0004553">
    <property type="term" value="F:hydrolase activity, hydrolyzing O-glycosyl compounds"/>
    <property type="evidence" value="ECO:0007669"/>
    <property type="project" value="UniProtKB-ARBA"/>
</dbReference>
<evidence type="ECO:0000313" key="1">
    <source>
        <dbReference type="EMBL" id="AUD00998.1"/>
    </source>
</evidence>
<keyword evidence="2" id="KW-1185">Reference proteome</keyword>
<dbReference type="InterPro" id="IPR026341">
    <property type="entry name" value="T9SS_type_B"/>
</dbReference>
<dbReference type="Proteomes" id="UP000232883">
    <property type="component" value="Chromosome"/>
</dbReference>
<dbReference type="NCBIfam" id="TIGR04131">
    <property type="entry name" value="Bac_Flav_CTERM"/>
    <property type="match status" value="1"/>
</dbReference>
<gene>
    <name evidence="1" type="ORF">CWM47_03675</name>
</gene>
<dbReference type="OrthoDB" id="1490335at2"/>
<evidence type="ECO:0000313" key="2">
    <source>
        <dbReference type="Proteomes" id="UP000232883"/>
    </source>
</evidence>
<sequence>MSNTVKYIIFFSLCFLQKRSFAQVDLQKGLLACFSFEGSARDLTGNGHDGITENADLVSDRCGKAKAAYQFNSDAEIELQNPASLATTYYSYALWAKSTRNPKTGEVLILYSIGSPGGDQNISNSNNSALNGACIGWAGWGYNTTNNGDVSCLNTLGSTPTLNQWYHTVFTRDNHDKKLYVDGKLINAAPSHDDAFYGIGTLKAKIGNRNANGTQNYFNGIIDDLRIYNRVLNADEVKALYNQQCQLVDIISPSTSCSNQNIVFVAKGIAKSYSPTYQWQVNGQLVGSNDSTLNYNFLPRLSSYSAQLAVVVNYQLGCSETFQTSDEITIVLKDCSTTPVYIPTIFTPNGDGLNDTWQLFNVTSVLEVVIYNRWGELVFHSNGYGTAWDGTYEGSPLSTGLYAYKIQLVDGFVHTGSVMLTR</sequence>
<dbReference type="Pfam" id="PF13385">
    <property type="entry name" value="Laminin_G_3"/>
    <property type="match status" value="1"/>
</dbReference>
<proteinExistence type="predicted"/>
<dbReference type="Pfam" id="PF13585">
    <property type="entry name" value="CHU_C"/>
    <property type="match status" value="1"/>
</dbReference>
<accession>A0A2K8YTW8</accession>
<dbReference type="KEGG" id="spir:CWM47_03675"/>
<name>A0A2K8YTW8_9BACT</name>
<dbReference type="InterPro" id="IPR013320">
    <property type="entry name" value="ConA-like_dom_sf"/>
</dbReference>
<dbReference type="AlphaFoldDB" id="A0A2K8YTW8"/>
<protein>
    <recommendedName>
        <fullName evidence="3">LamG-like jellyroll fold domain-containing protein</fullName>
    </recommendedName>
</protein>
<reference evidence="1 2" key="1">
    <citation type="submission" date="2017-11" db="EMBL/GenBank/DDBJ databases">
        <title>Taxonomic description and genome sequences of Spirosoma HA7 sp. nov., isolated from pollen microhabitat of Corylus avellana.</title>
        <authorList>
            <person name="Ambika Manirajan B."/>
            <person name="Suarez C."/>
            <person name="Ratering S."/>
            <person name="Geissler-Plaum R."/>
            <person name="Cardinale M."/>
            <person name="Sylvia S."/>
        </authorList>
    </citation>
    <scope>NUCLEOTIDE SEQUENCE [LARGE SCALE GENOMIC DNA]</scope>
    <source>
        <strain evidence="1 2">HA7</strain>
    </source>
</reference>
<dbReference type="RefSeq" id="WP_100986421.1">
    <property type="nucleotide sequence ID" value="NZ_CP025096.1"/>
</dbReference>
<dbReference type="GO" id="GO:0005975">
    <property type="term" value="P:carbohydrate metabolic process"/>
    <property type="evidence" value="ECO:0007669"/>
    <property type="project" value="UniProtKB-ARBA"/>
</dbReference>
<dbReference type="EMBL" id="CP025096">
    <property type="protein sequence ID" value="AUD00998.1"/>
    <property type="molecule type" value="Genomic_DNA"/>
</dbReference>
<evidence type="ECO:0008006" key="3">
    <source>
        <dbReference type="Google" id="ProtNLM"/>
    </source>
</evidence>
<organism evidence="1 2">
    <name type="scientific">Spirosoma pollinicola</name>
    <dbReference type="NCBI Taxonomy" id="2057025"/>
    <lineage>
        <taxon>Bacteria</taxon>
        <taxon>Pseudomonadati</taxon>
        <taxon>Bacteroidota</taxon>
        <taxon>Cytophagia</taxon>
        <taxon>Cytophagales</taxon>
        <taxon>Cytophagaceae</taxon>
        <taxon>Spirosoma</taxon>
    </lineage>
</organism>